<organism evidence="1 2">
    <name type="scientific">Tetradesmus obliquus</name>
    <name type="common">Green alga</name>
    <name type="synonym">Acutodesmus obliquus</name>
    <dbReference type="NCBI Taxonomy" id="3088"/>
    <lineage>
        <taxon>Eukaryota</taxon>
        <taxon>Viridiplantae</taxon>
        <taxon>Chlorophyta</taxon>
        <taxon>core chlorophytes</taxon>
        <taxon>Chlorophyceae</taxon>
        <taxon>CS clade</taxon>
        <taxon>Sphaeropleales</taxon>
        <taxon>Scenedesmaceae</taxon>
        <taxon>Tetradesmus</taxon>
    </lineage>
</organism>
<accession>A0A383VBH3</accession>
<sequence>MAERLAPSETHTYTHNGRTIYEWDQTLTEVNMYVPVPPDMRAKEIFCDISKQHLKFGRQGNPPFLDMDLHKAVKVSDCIWTLEDGVLHISFAKLEQGEPWLAVLQGHELDPAKQQADQQRLLLERFQREHPGFDFSNATFNGAAPNARTFMGGLSGDAAK</sequence>
<dbReference type="AlphaFoldDB" id="A0A383VBH3"/>
<dbReference type="GO" id="GO:0051082">
    <property type="term" value="F:unfolded protein binding"/>
    <property type="evidence" value="ECO:0007669"/>
    <property type="project" value="TreeGrafter"/>
</dbReference>
<dbReference type="EMBL" id="FNXT01000270">
    <property type="protein sequence ID" value="SZX62908.1"/>
    <property type="molecule type" value="Genomic_DNA"/>
</dbReference>
<protein>
    <submittedName>
        <fullName evidence="1">Uncharacterized protein</fullName>
    </submittedName>
</protein>
<dbReference type="GO" id="GO:0005737">
    <property type="term" value="C:cytoplasm"/>
    <property type="evidence" value="ECO:0007669"/>
    <property type="project" value="TreeGrafter"/>
</dbReference>
<dbReference type="SUPFAM" id="SSF49764">
    <property type="entry name" value="HSP20-like chaperones"/>
    <property type="match status" value="1"/>
</dbReference>
<dbReference type="PANTHER" id="PTHR12356:SF18">
    <property type="entry name" value="NUDC DOMAIN-CONTAINING PROTEIN 2"/>
    <property type="match status" value="1"/>
</dbReference>
<dbReference type="Gene3D" id="2.60.40.790">
    <property type="match status" value="1"/>
</dbReference>
<dbReference type="InterPro" id="IPR007052">
    <property type="entry name" value="CS_dom"/>
</dbReference>
<dbReference type="GO" id="GO:0006457">
    <property type="term" value="P:protein folding"/>
    <property type="evidence" value="ECO:0007669"/>
    <property type="project" value="TreeGrafter"/>
</dbReference>
<dbReference type="CDD" id="cd06467">
    <property type="entry name" value="p23_NUDC_like"/>
    <property type="match status" value="1"/>
</dbReference>
<gene>
    <name evidence="1" type="ORF">BQ4739_LOCUS3484</name>
</gene>
<dbReference type="PROSITE" id="PS51203">
    <property type="entry name" value="CS"/>
    <property type="match status" value="1"/>
</dbReference>
<evidence type="ECO:0000313" key="2">
    <source>
        <dbReference type="Proteomes" id="UP000256970"/>
    </source>
</evidence>
<dbReference type="STRING" id="3088.A0A383VBH3"/>
<dbReference type="InterPro" id="IPR037898">
    <property type="entry name" value="NudC_fam"/>
</dbReference>
<evidence type="ECO:0000313" key="1">
    <source>
        <dbReference type="EMBL" id="SZX62908.1"/>
    </source>
</evidence>
<keyword evidence="2" id="KW-1185">Reference proteome</keyword>
<reference evidence="1 2" key="1">
    <citation type="submission" date="2016-10" db="EMBL/GenBank/DDBJ databases">
        <authorList>
            <person name="Cai Z."/>
        </authorList>
    </citation>
    <scope>NUCLEOTIDE SEQUENCE [LARGE SCALE GENOMIC DNA]</scope>
</reference>
<dbReference type="Proteomes" id="UP000256970">
    <property type="component" value="Unassembled WGS sequence"/>
</dbReference>
<name>A0A383VBH3_TETOB</name>
<proteinExistence type="predicted"/>
<dbReference type="InterPro" id="IPR008978">
    <property type="entry name" value="HSP20-like_chaperone"/>
</dbReference>
<dbReference type="Pfam" id="PF04969">
    <property type="entry name" value="CS"/>
    <property type="match status" value="1"/>
</dbReference>
<dbReference type="PANTHER" id="PTHR12356">
    <property type="entry name" value="NUCLEAR MOVEMENT PROTEIN NUDC"/>
    <property type="match status" value="1"/>
</dbReference>
<dbReference type="OrthoDB" id="515366at2759"/>